<dbReference type="AlphaFoldDB" id="A0A6I4P1I5"/>
<feature type="transmembrane region" description="Helical" evidence="2">
    <location>
        <begin position="12"/>
        <end position="33"/>
    </location>
</feature>
<feature type="compositionally biased region" description="Pro residues" evidence="1">
    <location>
        <begin position="195"/>
        <end position="204"/>
    </location>
</feature>
<dbReference type="EMBL" id="WSTA01000142">
    <property type="protein sequence ID" value="MWC00409.1"/>
    <property type="molecule type" value="Genomic_DNA"/>
</dbReference>
<feature type="transmembrane region" description="Helical" evidence="2">
    <location>
        <begin position="102"/>
        <end position="122"/>
    </location>
</feature>
<evidence type="ECO:0000256" key="1">
    <source>
        <dbReference type="SAM" id="MobiDB-lite"/>
    </source>
</evidence>
<evidence type="ECO:0000313" key="4">
    <source>
        <dbReference type="Proteomes" id="UP000438182"/>
    </source>
</evidence>
<dbReference type="RefSeq" id="WP_236779243.1">
    <property type="nucleotide sequence ID" value="NZ_WSTA01000142.1"/>
</dbReference>
<organism evidence="3 4">
    <name type="scientific">Agromyces seonyuensis</name>
    <dbReference type="NCBI Taxonomy" id="2662446"/>
    <lineage>
        <taxon>Bacteria</taxon>
        <taxon>Bacillati</taxon>
        <taxon>Actinomycetota</taxon>
        <taxon>Actinomycetes</taxon>
        <taxon>Micrococcales</taxon>
        <taxon>Microbacteriaceae</taxon>
        <taxon>Agromyces</taxon>
    </lineage>
</organism>
<keyword evidence="2" id="KW-0472">Membrane</keyword>
<dbReference type="Pfam" id="PF18936">
    <property type="entry name" value="DUF5684"/>
    <property type="match status" value="1"/>
</dbReference>
<feature type="transmembrane region" description="Helical" evidence="2">
    <location>
        <begin position="69"/>
        <end position="90"/>
    </location>
</feature>
<keyword evidence="2" id="KW-0812">Transmembrane</keyword>
<feature type="region of interest" description="Disordered" evidence="1">
    <location>
        <begin position="178"/>
        <end position="204"/>
    </location>
</feature>
<dbReference type="Proteomes" id="UP000438182">
    <property type="component" value="Unassembled WGS sequence"/>
</dbReference>
<evidence type="ECO:0000256" key="2">
    <source>
        <dbReference type="SAM" id="Phobius"/>
    </source>
</evidence>
<evidence type="ECO:0008006" key="5">
    <source>
        <dbReference type="Google" id="ProtNLM"/>
    </source>
</evidence>
<evidence type="ECO:0000313" key="3">
    <source>
        <dbReference type="EMBL" id="MWC00409.1"/>
    </source>
</evidence>
<dbReference type="InterPro" id="IPR043739">
    <property type="entry name" value="DUF5684"/>
</dbReference>
<sequence length="204" mass="20771">MPDQYADPTAALAAAAVLLVVELVVAAAIYVWIGLTLGRVFRQLGGDGWKAWVPILNLLEIFRFGGIPAWNIAFLFVPVANIWGYVQLVIALHRINLQYGRGAGSTVLAALLFPVWTTVLAASGGPDPERRRLAGFGAPGASVAAAPYPGAAGYPAPAAGYPAPAGAGYPAPTPAPSLATPYPGAASAPFGGPVPGRPPQGAPL</sequence>
<name>A0A6I4P1I5_9MICO</name>
<keyword evidence="4" id="KW-1185">Reference proteome</keyword>
<proteinExistence type="predicted"/>
<gene>
    <name evidence="3" type="ORF">GB864_17870</name>
</gene>
<comment type="caution">
    <text evidence="3">The sequence shown here is derived from an EMBL/GenBank/DDBJ whole genome shotgun (WGS) entry which is preliminary data.</text>
</comment>
<accession>A0A6I4P1I5</accession>
<feature type="non-terminal residue" evidence="3">
    <location>
        <position position="204"/>
    </location>
</feature>
<keyword evidence="2" id="KW-1133">Transmembrane helix</keyword>
<reference evidence="3 4" key="1">
    <citation type="submission" date="2019-12" db="EMBL/GenBank/DDBJ databases">
        <authorList>
            <person name="Kim Y.S."/>
        </authorList>
    </citation>
    <scope>NUCLEOTIDE SEQUENCE [LARGE SCALE GENOMIC DNA]</scope>
    <source>
        <strain evidence="3 4">MMS17-SY077</strain>
    </source>
</reference>
<protein>
    <recommendedName>
        <fullName evidence="5">Signal peptidase I</fullName>
    </recommendedName>
</protein>